<dbReference type="RefSeq" id="WP_218876263.1">
    <property type="nucleotide sequence ID" value="NZ_CP059163.1"/>
</dbReference>
<dbReference type="InterPro" id="IPR027595">
    <property type="entry name" value="CHP04338"/>
</dbReference>
<dbReference type="GO" id="GO:0016787">
    <property type="term" value="F:hydrolase activity"/>
    <property type="evidence" value="ECO:0007669"/>
    <property type="project" value="UniProtKB-KW"/>
</dbReference>
<dbReference type="Proteomes" id="UP000516957">
    <property type="component" value="Unassembled WGS sequence"/>
</dbReference>
<sequence length="171" mass="18275">MSATATPRDRHRSTVYDAEDAVGRVLERGGTIEHYGSTLVLPGLRKFGDVADVPAYLERVLAHPPVAALPRASVPVGVRERRGARAAHYEPQAAGGPTIAVPPYAAGGRWALTETTVLHELAHHLCLDRPAHGPLFLAHLLHLYEHVIGPEAAHLLRVALAERGVTTGAPL</sequence>
<name>A0A7Y9F0E2_9ACTN</name>
<dbReference type="EMBL" id="JACCBE010000001">
    <property type="protein sequence ID" value="NYD57228.1"/>
    <property type="molecule type" value="Genomic_DNA"/>
</dbReference>
<keyword evidence="1" id="KW-0378">Hydrolase</keyword>
<accession>A0A7Y9F0E2</accession>
<comment type="caution">
    <text evidence="1">The sequence shown here is derived from an EMBL/GenBank/DDBJ whole genome shotgun (WGS) entry which is preliminary data.</text>
</comment>
<dbReference type="AlphaFoldDB" id="A0A7Y9F0E2"/>
<proteinExistence type="predicted"/>
<evidence type="ECO:0000313" key="2">
    <source>
        <dbReference type="Proteomes" id="UP000516957"/>
    </source>
</evidence>
<keyword evidence="2" id="KW-1185">Reference proteome</keyword>
<organism evidence="1 2">
    <name type="scientific">Nocardioides marinisabuli</name>
    <dbReference type="NCBI Taxonomy" id="419476"/>
    <lineage>
        <taxon>Bacteria</taxon>
        <taxon>Bacillati</taxon>
        <taxon>Actinomycetota</taxon>
        <taxon>Actinomycetes</taxon>
        <taxon>Propionibacteriales</taxon>
        <taxon>Nocardioidaceae</taxon>
        <taxon>Nocardioides</taxon>
    </lineage>
</organism>
<protein>
    <submittedName>
        <fullName evidence="1">Putative metallohydrolase (TIGR04338 family)</fullName>
    </submittedName>
</protein>
<dbReference type="NCBIfam" id="TIGR04338">
    <property type="entry name" value="HEXXH_Rv0185"/>
    <property type="match status" value="1"/>
</dbReference>
<evidence type="ECO:0000313" key="1">
    <source>
        <dbReference type="EMBL" id="NYD57228.1"/>
    </source>
</evidence>
<reference evidence="1 2" key="1">
    <citation type="submission" date="2020-07" db="EMBL/GenBank/DDBJ databases">
        <title>Sequencing the genomes of 1000 actinobacteria strains.</title>
        <authorList>
            <person name="Klenk H.-P."/>
        </authorList>
    </citation>
    <scope>NUCLEOTIDE SEQUENCE [LARGE SCALE GENOMIC DNA]</scope>
    <source>
        <strain evidence="1 2">DSM 18965</strain>
    </source>
</reference>
<gene>
    <name evidence="1" type="ORF">BKA08_001466</name>
</gene>